<dbReference type="STRING" id="1134406.ADN00_16760"/>
<name>A0A0P6WMZ5_9CHLR</name>
<dbReference type="AlphaFoldDB" id="A0A0P6WMZ5"/>
<evidence type="ECO:0000313" key="3">
    <source>
        <dbReference type="Proteomes" id="UP000050417"/>
    </source>
</evidence>
<sequence length="271" mass="29483">MVLPTQLTFPNRAAAAAPLIDTPAAIRQPAGQSHPAPGTASLSSLAAFSYQNQLTELSLSAHKTDLVYRKDNSLLLKATSRFDVTLKAQNTQLDLVVTADRLGLTQADFDALGGKPIEIRFSFSEMNAQIEFHSETRVVKKTRTVQEILQDLTEALTDIFSRRGDKSIAVLMDEEAFGVLTGDPKIAGLLDEVFALIEVINHLKLEEGQRDLYAILLSGKGKPYIDHQESTTANIESHTESVSLTILPPAEPLPAGEAPLPEPQESKEESL</sequence>
<proteinExistence type="predicted"/>
<dbReference type="Proteomes" id="UP000050417">
    <property type="component" value="Unassembled WGS sequence"/>
</dbReference>
<organism evidence="2 3">
    <name type="scientific">Ornatilinea apprima</name>
    <dbReference type="NCBI Taxonomy" id="1134406"/>
    <lineage>
        <taxon>Bacteria</taxon>
        <taxon>Bacillati</taxon>
        <taxon>Chloroflexota</taxon>
        <taxon>Anaerolineae</taxon>
        <taxon>Anaerolineales</taxon>
        <taxon>Anaerolineaceae</taxon>
        <taxon>Ornatilinea</taxon>
    </lineage>
</organism>
<gene>
    <name evidence="2" type="ORF">ADN00_16760</name>
</gene>
<comment type="caution">
    <text evidence="2">The sequence shown here is derived from an EMBL/GenBank/DDBJ whole genome shotgun (WGS) entry which is preliminary data.</text>
</comment>
<dbReference type="RefSeq" id="WP_075064201.1">
    <property type="nucleotide sequence ID" value="NZ_LGCL01000041.1"/>
</dbReference>
<evidence type="ECO:0000256" key="1">
    <source>
        <dbReference type="SAM" id="MobiDB-lite"/>
    </source>
</evidence>
<dbReference type="EMBL" id="LGCL01000041">
    <property type="protein sequence ID" value="KPL71359.1"/>
    <property type="molecule type" value="Genomic_DNA"/>
</dbReference>
<reference evidence="2 3" key="1">
    <citation type="submission" date="2015-07" db="EMBL/GenBank/DDBJ databases">
        <title>Genome sequence of Ornatilinea apprima DSM 23815.</title>
        <authorList>
            <person name="Hemp J."/>
            <person name="Ward L.M."/>
            <person name="Pace L.A."/>
            <person name="Fischer W.W."/>
        </authorList>
    </citation>
    <scope>NUCLEOTIDE SEQUENCE [LARGE SCALE GENOMIC DNA]</scope>
    <source>
        <strain evidence="2 3">P3M-1</strain>
    </source>
</reference>
<keyword evidence="3" id="KW-1185">Reference proteome</keyword>
<feature type="region of interest" description="Disordered" evidence="1">
    <location>
        <begin position="248"/>
        <end position="271"/>
    </location>
</feature>
<evidence type="ECO:0000313" key="2">
    <source>
        <dbReference type="EMBL" id="KPL71359.1"/>
    </source>
</evidence>
<accession>A0A0P6WMZ5</accession>
<protein>
    <submittedName>
        <fullName evidence="2">Uncharacterized protein</fullName>
    </submittedName>
</protein>